<feature type="domain" description="Bacterial mobilisation" evidence="1">
    <location>
        <begin position="84"/>
        <end position="119"/>
    </location>
</feature>
<dbReference type="RefSeq" id="WP_178379163.1">
    <property type="nucleotide sequence ID" value="NZ_JBHXOF010000035.1"/>
</dbReference>
<name>A0ABW6ER91_9ACTN</name>
<accession>A0ABW6ER91</accession>
<dbReference type="InterPro" id="IPR008687">
    <property type="entry name" value="MobC"/>
</dbReference>
<dbReference type="EMBL" id="JBHXOF010000035">
    <property type="protein sequence ID" value="MFD4217658.1"/>
    <property type="molecule type" value="Genomic_DNA"/>
</dbReference>
<sequence length="134" mass="14832">MSTDEPPRTHRRARKAQRRTHRVNLAYDDVEYGTVQVAATLAGLRVAAYAARAALAVAKEEVRPLPADQKERMRTFVDARIAVDRIGTNVNQIARVLNSQGDETADRINAVLARAEQAVMRLDEATIAVLEGRL</sequence>
<evidence type="ECO:0000313" key="3">
    <source>
        <dbReference type="Proteomes" id="UP001598251"/>
    </source>
</evidence>
<gene>
    <name evidence="2" type="primary">mobC</name>
    <name evidence="2" type="ORF">ACFWSS_32810</name>
</gene>
<proteinExistence type="predicted"/>
<evidence type="ECO:0000259" key="1">
    <source>
        <dbReference type="Pfam" id="PF05713"/>
    </source>
</evidence>
<dbReference type="Proteomes" id="UP001598251">
    <property type="component" value="Unassembled WGS sequence"/>
</dbReference>
<reference evidence="2 3" key="1">
    <citation type="submission" date="2024-09" db="EMBL/GenBank/DDBJ databases">
        <title>The Natural Products Discovery Center: Release of the First 8490 Sequenced Strains for Exploring Actinobacteria Biosynthetic Diversity.</title>
        <authorList>
            <person name="Kalkreuter E."/>
            <person name="Kautsar S.A."/>
            <person name="Yang D."/>
            <person name="Bader C.D."/>
            <person name="Teijaro C.N."/>
            <person name="Fluegel L."/>
            <person name="Davis C.M."/>
            <person name="Simpson J.R."/>
            <person name="Lauterbach L."/>
            <person name="Steele A.D."/>
            <person name="Gui C."/>
            <person name="Meng S."/>
            <person name="Li G."/>
            <person name="Viehrig K."/>
            <person name="Ye F."/>
            <person name="Su P."/>
            <person name="Kiefer A.F."/>
            <person name="Nichols A."/>
            <person name="Cepeda A.J."/>
            <person name="Yan W."/>
            <person name="Fan B."/>
            <person name="Jiang Y."/>
            <person name="Adhikari A."/>
            <person name="Zheng C.-J."/>
            <person name="Schuster L."/>
            <person name="Cowan T.M."/>
            <person name="Smanski M.J."/>
            <person name="Chevrette M.G."/>
            <person name="De Carvalho L.P.S."/>
            <person name="Shen B."/>
        </authorList>
    </citation>
    <scope>NUCLEOTIDE SEQUENCE [LARGE SCALE GENOMIC DNA]</scope>
    <source>
        <strain evidence="2 3">NPDC058546</strain>
    </source>
</reference>
<comment type="caution">
    <text evidence="2">The sequence shown here is derived from an EMBL/GenBank/DDBJ whole genome shotgun (WGS) entry which is preliminary data.</text>
</comment>
<organism evidence="2 3">
    <name type="scientific">Streptomyces sindenensis</name>
    <dbReference type="NCBI Taxonomy" id="67363"/>
    <lineage>
        <taxon>Bacteria</taxon>
        <taxon>Bacillati</taxon>
        <taxon>Actinomycetota</taxon>
        <taxon>Actinomycetes</taxon>
        <taxon>Kitasatosporales</taxon>
        <taxon>Streptomycetaceae</taxon>
        <taxon>Streptomyces</taxon>
    </lineage>
</organism>
<protein>
    <submittedName>
        <fullName evidence="2">Plasmid mobilization relaxosome protein MobC</fullName>
    </submittedName>
</protein>
<dbReference type="Pfam" id="PF05713">
    <property type="entry name" value="MobC"/>
    <property type="match status" value="1"/>
</dbReference>
<keyword evidence="3" id="KW-1185">Reference proteome</keyword>
<evidence type="ECO:0000313" key="2">
    <source>
        <dbReference type="EMBL" id="MFD4217658.1"/>
    </source>
</evidence>